<comment type="caution">
    <text evidence="3">The sequence shown here is derived from an EMBL/GenBank/DDBJ whole genome shotgun (WGS) entry which is preliminary data.</text>
</comment>
<name>A0ABW4KDG8_9BACI</name>
<evidence type="ECO:0000313" key="4">
    <source>
        <dbReference type="Proteomes" id="UP001597301"/>
    </source>
</evidence>
<sequence length="146" mass="16569">MRINKDFILGIIVLTIGLFLVVGSYQFPKGEHLLNSSRSFPLLLGFILMGLAVWQLLSSLKNNETKGTKKLPFPAIKRGVIFILLMAVYIFLAMPLIGFLASSFIFLIVGLLYFKEVRWYTATLISFGMIGFLYVFFEKVMLISFP</sequence>
<evidence type="ECO:0000313" key="3">
    <source>
        <dbReference type="EMBL" id="MFD1706262.1"/>
    </source>
</evidence>
<keyword evidence="1" id="KW-1133">Transmembrane helix</keyword>
<feature type="domain" description="DUF1468" evidence="2">
    <location>
        <begin position="8"/>
        <end position="146"/>
    </location>
</feature>
<keyword evidence="4" id="KW-1185">Reference proteome</keyword>
<feature type="transmembrane region" description="Helical" evidence="1">
    <location>
        <begin position="7"/>
        <end position="27"/>
    </location>
</feature>
<gene>
    <name evidence="3" type="ORF">ACFSCZ_05760</name>
</gene>
<evidence type="ECO:0000256" key="1">
    <source>
        <dbReference type="SAM" id="Phobius"/>
    </source>
</evidence>
<accession>A0ABW4KDG8</accession>
<protein>
    <submittedName>
        <fullName evidence="3">Tripartite tricarboxylate transporter TctB family protein</fullName>
    </submittedName>
</protein>
<dbReference type="Proteomes" id="UP001597301">
    <property type="component" value="Unassembled WGS sequence"/>
</dbReference>
<dbReference type="Pfam" id="PF07331">
    <property type="entry name" value="TctB"/>
    <property type="match status" value="1"/>
</dbReference>
<dbReference type="InterPro" id="IPR009936">
    <property type="entry name" value="DUF1468"/>
</dbReference>
<organism evidence="3 4">
    <name type="scientific">Siminovitchia sediminis</name>
    <dbReference type="NCBI Taxonomy" id="1274353"/>
    <lineage>
        <taxon>Bacteria</taxon>
        <taxon>Bacillati</taxon>
        <taxon>Bacillota</taxon>
        <taxon>Bacilli</taxon>
        <taxon>Bacillales</taxon>
        <taxon>Bacillaceae</taxon>
        <taxon>Siminovitchia</taxon>
    </lineage>
</organism>
<feature type="transmembrane region" description="Helical" evidence="1">
    <location>
        <begin position="39"/>
        <end position="60"/>
    </location>
</feature>
<reference evidence="4" key="1">
    <citation type="journal article" date="2019" name="Int. J. Syst. Evol. Microbiol.">
        <title>The Global Catalogue of Microorganisms (GCM) 10K type strain sequencing project: providing services to taxonomists for standard genome sequencing and annotation.</title>
        <authorList>
            <consortium name="The Broad Institute Genomics Platform"/>
            <consortium name="The Broad Institute Genome Sequencing Center for Infectious Disease"/>
            <person name="Wu L."/>
            <person name="Ma J."/>
        </authorList>
    </citation>
    <scope>NUCLEOTIDE SEQUENCE [LARGE SCALE GENOMIC DNA]</scope>
    <source>
        <strain evidence="4">CGMCC 1.12295</strain>
    </source>
</reference>
<feature type="transmembrane region" description="Helical" evidence="1">
    <location>
        <begin position="119"/>
        <end position="137"/>
    </location>
</feature>
<proteinExistence type="predicted"/>
<evidence type="ECO:0000259" key="2">
    <source>
        <dbReference type="Pfam" id="PF07331"/>
    </source>
</evidence>
<keyword evidence="1" id="KW-0812">Transmembrane</keyword>
<feature type="transmembrane region" description="Helical" evidence="1">
    <location>
        <begin position="80"/>
        <end position="113"/>
    </location>
</feature>
<dbReference type="EMBL" id="JBHUEO010000011">
    <property type="protein sequence ID" value="MFD1706262.1"/>
    <property type="molecule type" value="Genomic_DNA"/>
</dbReference>
<dbReference type="RefSeq" id="WP_380772844.1">
    <property type="nucleotide sequence ID" value="NZ_JBHUEO010000011.1"/>
</dbReference>
<keyword evidence="1" id="KW-0472">Membrane</keyword>